<dbReference type="InterPro" id="IPR000949">
    <property type="entry name" value="ELM2_dom"/>
</dbReference>
<dbReference type="PANTHER" id="PTHR16089">
    <property type="entry name" value="REST COREPRESSOR COREST PROTEIN-RELATED"/>
    <property type="match status" value="1"/>
</dbReference>
<dbReference type="GO" id="GO:0005667">
    <property type="term" value="C:transcription regulator complex"/>
    <property type="evidence" value="ECO:0007669"/>
    <property type="project" value="TreeGrafter"/>
</dbReference>
<dbReference type="InterPro" id="IPR009057">
    <property type="entry name" value="Homeodomain-like_sf"/>
</dbReference>
<dbReference type="InterPro" id="IPR031667">
    <property type="entry name" value="RDD1"/>
</dbReference>
<comment type="subcellular location">
    <subcellularLocation>
        <location evidence="1">Nucleus</location>
    </subcellularLocation>
</comment>
<feature type="region of interest" description="Disordered" evidence="10">
    <location>
        <begin position="512"/>
        <end position="531"/>
    </location>
</feature>
<dbReference type="InterPro" id="IPR001005">
    <property type="entry name" value="SANT/Myb"/>
</dbReference>
<dbReference type="PROSITE" id="PS51156">
    <property type="entry name" value="ELM2"/>
    <property type="match status" value="1"/>
</dbReference>
<dbReference type="EMBL" id="RHFK02000016">
    <property type="protein sequence ID" value="TWW63886.1"/>
    <property type="molecule type" value="Genomic_DNA"/>
</dbReference>
<keyword evidence="7" id="KW-0804">Transcription</keyword>
<dbReference type="Pfam" id="PF00249">
    <property type="entry name" value="Myb_DNA-binding"/>
    <property type="match status" value="1"/>
</dbReference>
<keyword evidence="3 9" id="KW-0863">Zinc-finger</keyword>
<evidence type="ECO:0000256" key="6">
    <source>
        <dbReference type="ARBA" id="ARBA00023125"/>
    </source>
</evidence>
<dbReference type="PANTHER" id="PTHR16089:SF19">
    <property type="entry name" value="TRANSCRIPTIONAL-REGULATING FACTOR 1"/>
    <property type="match status" value="1"/>
</dbReference>
<protein>
    <submittedName>
        <fullName evidence="14">Transcriptional-regulating factor 1</fullName>
    </submittedName>
</protein>
<feature type="domain" description="ELM2" evidence="12">
    <location>
        <begin position="534"/>
        <end position="625"/>
    </location>
</feature>
<keyword evidence="4" id="KW-0862">Zinc</keyword>
<evidence type="ECO:0000256" key="1">
    <source>
        <dbReference type="ARBA" id="ARBA00004123"/>
    </source>
</evidence>
<feature type="region of interest" description="Disordered" evidence="10">
    <location>
        <begin position="223"/>
        <end position="254"/>
    </location>
</feature>
<dbReference type="GO" id="GO:0003677">
    <property type="term" value="F:DNA binding"/>
    <property type="evidence" value="ECO:0007669"/>
    <property type="project" value="UniProtKB-KW"/>
</dbReference>
<dbReference type="Proteomes" id="UP000324091">
    <property type="component" value="Chromosome 3"/>
</dbReference>
<dbReference type="Pfam" id="PF13912">
    <property type="entry name" value="zf-C2H2_6"/>
    <property type="match status" value="1"/>
</dbReference>
<evidence type="ECO:0000256" key="4">
    <source>
        <dbReference type="ARBA" id="ARBA00022833"/>
    </source>
</evidence>
<feature type="domain" description="SANT" evidence="13">
    <location>
        <begin position="643"/>
        <end position="694"/>
    </location>
</feature>
<evidence type="ECO:0000259" key="12">
    <source>
        <dbReference type="PROSITE" id="PS51156"/>
    </source>
</evidence>
<evidence type="ECO:0000259" key="13">
    <source>
        <dbReference type="PROSITE" id="PS51293"/>
    </source>
</evidence>
<keyword evidence="2" id="KW-0479">Metal-binding</keyword>
<feature type="region of interest" description="Disordered" evidence="10">
    <location>
        <begin position="717"/>
        <end position="738"/>
    </location>
</feature>
<evidence type="ECO:0000256" key="8">
    <source>
        <dbReference type="ARBA" id="ARBA00023242"/>
    </source>
</evidence>
<gene>
    <name evidence="14" type="ORF">D4764_03G0008940</name>
</gene>
<proteinExistence type="predicted"/>
<keyword evidence="5" id="KW-0805">Transcription regulation</keyword>
<evidence type="ECO:0000313" key="15">
    <source>
        <dbReference type="Proteomes" id="UP000324091"/>
    </source>
</evidence>
<dbReference type="PROSITE" id="PS51293">
    <property type="entry name" value="SANT"/>
    <property type="match status" value="1"/>
</dbReference>
<evidence type="ECO:0000313" key="14">
    <source>
        <dbReference type="EMBL" id="TWW63886.1"/>
    </source>
</evidence>
<evidence type="ECO:0000256" key="7">
    <source>
        <dbReference type="ARBA" id="ARBA00023163"/>
    </source>
</evidence>
<keyword evidence="8" id="KW-0539">Nucleus</keyword>
<evidence type="ECO:0000256" key="2">
    <source>
        <dbReference type="ARBA" id="ARBA00022723"/>
    </source>
</evidence>
<feature type="compositionally biased region" description="Basic residues" evidence="10">
    <location>
        <begin position="725"/>
        <end position="738"/>
    </location>
</feature>
<dbReference type="AlphaFoldDB" id="A0A5C6N9F2"/>
<dbReference type="InterPro" id="IPR051066">
    <property type="entry name" value="Trans_reg/Corepressor"/>
</dbReference>
<dbReference type="SMART" id="SM00717">
    <property type="entry name" value="SANT"/>
    <property type="match status" value="1"/>
</dbReference>
<dbReference type="FunFam" id="1.10.10.60:FF:000012">
    <property type="entry name" value="Metastasis-associated 1 family, member 3"/>
    <property type="match status" value="1"/>
</dbReference>
<dbReference type="GO" id="GO:0008270">
    <property type="term" value="F:zinc ion binding"/>
    <property type="evidence" value="ECO:0007669"/>
    <property type="project" value="UniProtKB-KW"/>
</dbReference>
<feature type="domain" description="C2H2-type" evidence="11">
    <location>
        <begin position="381"/>
        <end position="408"/>
    </location>
</feature>
<dbReference type="GO" id="GO:0000118">
    <property type="term" value="C:histone deacetylase complex"/>
    <property type="evidence" value="ECO:0007669"/>
    <property type="project" value="TreeGrafter"/>
</dbReference>
<dbReference type="GO" id="GO:0003714">
    <property type="term" value="F:transcription corepressor activity"/>
    <property type="evidence" value="ECO:0007669"/>
    <property type="project" value="TreeGrafter"/>
</dbReference>
<evidence type="ECO:0000256" key="10">
    <source>
        <dbReference type="SAM" id="MobiDB-lite"/>
    </source>
</evidence>
<dbReference type="PROSITE" id="PS50157">
    <property type="entry name" value="ZINC_FINGER_C2H2_2"/>
    <property type="match status" value="1"/>
</dbReference>
<evidence type="ECO:0000256" key="3">
    <source>
        <dbReference type="ARBA" id="ARBA00022771"/>
    </source>
</evidence>
<keyword evidence="6" id="KW-0238">DNA-binding</keyword>
<dbReference type="PROSITE" id="PS00028">
    <property type="entry name" value="ZINC_FINGER_C2H2_1"/>
    <property type="match status" value="1"/>
</dbReference>
<reference evidence="14 15" key="1">
    <citation type="submission" date="2019-04" db="EMBL/GenBank/DDBJ databases">
        <title>Chromosome genome assembly for Takifugu flavidus.</title>
        <authorList>
            <person name="Xiao S."/>
        </authorList>
    </citation>
    <scope>NUCLEOTIDE SEQUENCE [LARGE SCALE GENOMIC DNA]</scope>
    <source>
        <strain evidence="14">HTHZ2018</strain>
        <tissue evidence="14">Muscle</tissue>
    </source>
</reference>
<feature type="compositionally biased region" description="Low complexity" evidence="10">
    <location>
        <begin position="112"/>
        <end position="123"/>
    </location>
</feature>
<name>A0A5C6N9F2_9TELE</name>
<dbReference type="Pfam" id="PF15828">
    <property type="entry name" value="RDD1"/>
    <property type="match status" value="1"/>
</dbReference>
<dbReference type="InterPro" id="IPR017884">
    <property type="entry name" value="SANT_dom"/>
</dbReference>
<comment type="caution">
    <text evidence="14">The sequence shown here is derived from an EMBL/GenBank/DDBJ whole genome shotgun (WGS) entry which is preliminary data.</text>
</comment>
<keyword evidence="15" id="KW-1185">Reference proteome</keyword>
<dbReference type="InterPro" id="IPR013087">
    <property type="entry name" value="Znf_C2H2_type"/>
</dbReference>
<evidence type="ECO:0000256" key="5">
    <source>
        <dbReference type="ARBA" id="ARBA00023015"/>
    </source>
</evidence>
<evidence type="ECO:0000259" key="11">
    <source>
        <dbReference type="PROSITE" id="PS50157"/>
    </source>
</evidence>
<feature type="region of interest" description="Disordered" evidence="10">
    <location>
        <begin position="112"/>
        <end position="139"/>
    </location>
</feature>
<dbReference type="Gene3D" id="1.10.10.60">
    <property type="entry name" value="Homeodomain-like"/>
    <property type="match status" value="1"/>
</dbReference>
<organism evidence="14 15">
    <name type="scientific">Takifugu flavidus</name>
    <name type="common">sansaifugu</name>
    <dbReference type="NCBI Taxonomy" id="433684"/>
    <lineage>
        <taxon>Eukaryota</taxon>
        <taxon>Metazoa</taxon>
        <taxon>Chordata</taxon>
        <taxon>Craniata</taxon>
        <taxon>Vertebrata</taxon>
        <taxon>Euteleostomi</taxon>
        <taxon>Actinopterygii</taxon>
        <taxon>Neopterygii</taxon>
        <taxon>Teleostei</taxon>
        <taxon>Neoteleostei</taxon>
        <taxon>Acanthomorphata</taxon>
        <taxon>Eupercaria</taxon>
        <taxon>Tetraodontiformes</taxon>
        <taxon>Tetradontoidea</taxon>
        <taxon>Tetraodontidae</taxon>
        <taxon>Takifugu</taxon>
    </lineage>
</organism>
<dbReference type="SMART" id="SM01189">
    <property type="entry name" value="ELM2"/>
    <property type="match status" value="1"/>
</dbReference>
<accession>A0A5C6N9F2</accession>
<dbReference type="SUPFAM" id="SSF46689">
    <property type="entry name" value="Homeodomain-like"/>
    <property type="match status" value="1"/>
</dbReference>
<evidence type="ECO:0000256" key="9">
    <source>
        <dbReference type="PROSITE-ProRule" id="PRU00042"/>
    </source>
</evidence>
<dbReference type="GO" id="GO:0006357">
    <property type="term" value="P:regulation of transcription by RNA polymerase II"/>
    <property type="evidence" value="ECO:0007669"/>
    <property type="project" value="TreeGrafter"/>
</dbReference>
<dbReference type="Pfam" id="PF01448">
    <property type="entry name" value="ELM2"/>
    <property type="match status" value="1"/>
</dbReference>
<sequence>MFQVPSYPLIPQNQVSSSHLLDPPATDCLTSHHVSNPPETPPHMAAEFQATPPQQFNLGQAPSPHVLLPQITPPHLNGSQLTSPVCAHPYLSSSFEQQPHLIAPQFAAQPQLSSPRLLSPPQQVYNQNPDSGWTRRTELPYHQGSDNFLYQAPPTSTVYQQPNGLCPVQDPCRSLEATLSQLECSPQASVSGEGNLGRWDLMDFSSSSTEKAFSTQYYQSTAPQPFCSPTTPGPSPQYPQTPTLSSPPIQPWEESRNIYPQTFGQLSSCGLQECDSYTSQPPPHQTNHPLLSQYELIQDQTGLFDTARCSSNGLCPQVMTQEAGCSSPSPSLPAGLTWREDHGRAAEHCPPDWTHWVSECVSAAKKCPQPKKSVEDPVCRLLCTVCKRDFRSLPALNGHMRSHSGIRSACVSKNEDLSLSPSTSTVMPVSVPVHSKGRAHKKASCMFPASRRGVLYQSLLHEDASMGNGVSFRHYTPPPMLCPVRAGPGLYCSLTSRRVKRAQTIQLHNTPGDHVAVETNSPPPGTLRTRANQPQINVGRGFQAEIPLLHEKRDADADSHNALELWSAWEEMDLPVNQQRVEALLLMARSSVVPGGGTSPESSLYILRQCRGDFLLAVEKLLSTPETNSSSPTGRQHKPSNVIAEVSWSEAEKRLLVKSLQLHQKDFSRIQKAVQTKSVSECVEFYYLWKKKMSTSSRGLTINHRYEPLIEEVEQDIEESAEEKRKRKEEKKRKKKQRYKKYRKNVGKALRFCWRCLVVGLQNTASPYATPVYAMSTVATGVFQTNGNVA</sequence>